<dbReference type="PANTHER" id="PTHR43625">
    <property type="entry name" value="AFLATOXIN B1 ALDEHYDE REDUCTASE"/>
    <property type="match status" value="1"/>
</dbReference>
<dbReference type="Proteomes" id="UP001165074">
    <property type="component" value="Unassembled WGS sequence"/>
</dbReference>
<evidence type="ECO:0000313" key="3">
    <source>
        <dbReference type="EMBL" id="GLY86105.1"/>
    </source>
</evidence>
<dbReference type="PANTHER" id="PTHR43625:SF40">
    <property type="entry name" value="ALDO-KETO REDUCTASE YAKC [NADP(+)]"/>
    <property type="match status" value="1"/>
</dbReference>
<accession>A0A9W6VZP7</accession>
<dbReference type="InterPro" id="IPR050791">
    <property type="entry name" value="Aldo-Keto_reductase"/>
</dbReference>
<dbReference type="SUPFAM" id="SSF51430">
    <property type="entry name" value="NAD(P)-linked oxidoreductase"/>
    <property type="match status" value="1"/>
</dbReference>
<feature type="domain" description="NADP-dependent oxidoreductase" evidence="2">
    <location>
        <begin position="4"/>
        <end position="93"/>
    </location>
</feature>
<organism evidence="3 4">
    <name type="scientific">Actinoallomurus iriomotensis</name>
    <dbReference type="NCBI Taxonomy" id="478107"/>
    <lineage>
        <taxon>Bacteria</taxon>
        <taxon>Bacillati</taxon>
        <taxon>Actinomycetota</taxon>
        <taxon>Actinomycetes</taxon>
        <taxon>Streptosporangiales</taxon>
        <taxon>Thermomonosporaceae</taxon>
        <taxon>Actinoallomurus</taxon>
    </lineage>
</organism>
<keyword evidence="1" id="KW-0560">Oxidoreductase</keyword>
<dbReference type="Pfam" id="PF00248">
    <property type="entry name" value="Aldo_ket_red"/>
    <property type="match status" value="1"/>
</dbReference>
<sequence length="97" mass="10737">MGARSDPEYVRTACDAGLRRLGTDHIDLYYLHHPDFATPIEDTVGAMAELVSAGKVRYIGLSNVSADELRAGHHVHPITAVQNEWSLFTRECEESVV</sequence>
<keyword evidence="4" id="KW-1185">Reference proteome</keyword>
<dbReference type="GO" id="GO:0005737">
    <property type="term" value="C:cytoplasm"/>
    <property type="evidence" value="ECO:0007669"/>
    <property type="project" value="TreeGrafter"/>
</dbReference>
<dbReference type="EMBL" id="BSTK01000005">
    <property type="protein sequence ID" value="GLY86105.1"/>
    <property type="molecule type" value="Genomic_DNA"/>
</dbReference>
<name>A0A9W6VZP7_9ACTN</name>
<dbReference type="Gene3D" id="3.20.20.100">
    <property type="entry name" value="NADP-dependent oxidoreductase domain"/>
    <property type="match status" value="1"/>
</dbReference>
<evidence type="ECO:0000256" key="1">
    <source>
        <dbReference type="ARBA" id="ARBA00023002"/>
    </source>
</evidence>
<dbReference type="InterPro" id="IPR020471">
    <property type="entry name" value="AKR"/>
</dbReference>
<gene>
    <name evidence="3" type="ORF">Airi02_040340</name>
</gene>
<dbReference type="AlphaFoldDB" id="A0A9W6VZP7"/>
<dbReference type="InterPro" id="IPR023210">
    <property type="entry name" value="NADP_OxRdtase_dom"/>
</dbReference>
<dbReference type="GO" id="GO:0016491">
    <property type="term" value="F:oxidoreductase activity"/>
    <property type="evidence" value="ECO:0007669"/>
    <property type="project" value="UniProtKB-KW"/>
</dbReference>
<proteinExistence type="predicted"/>
<comment type="caution">
    <text evidence="3">The sequence shown here is derived from an EMBL/GenBank/DDBJ whole genome shotgun (WGS) entry which is preliminary data.</text>
</comment>
<protein>
    <recommendedName>
        <fullName evidence="2">NADP-dependent oxidoreductase domain-containing protein</fullName>
    </recommendedName>
</protein>
<evidence type="ECO:0000259" key="2">
    <source>
        <dbReference type="Pfam" id="PF00248"/>
    </source>
</evidence>
<dbReference type="InterPro" id="IPR036812">
    <property type="entry name" value="NAD(P)_OxRdtase_dom_sf"/>
</dbReference>
<dbReference type="PRINTS" id="PR00069">
    <property type="entry name" value="ALDKETRDTASE"/>
</dbReference>
<reference evidence="3" key="1">
    <citation type="submission" date="2023-03" db="EMBL/GenBank/DDBJ databases">
        <title>Actinoallomurus iriomotensis NBRC 103684.</title>
        <authorList>
            <person name="Ichikawa N."/>
            <person name="Sato H."/>
            <person name="Tonouchi N."/>
        </authorList>
    </citation>
    <scope>NUCLEOTIDE SEQUENCE</scope>
    <source>
        <strain evidence="3">NBRC 103684</strain>
    </source>
</reference>
<evidence type="ECO:0000313" key="4">
    <source>
        <dbReference type="Proteomes" id="UP001165074"/>
    </source>
</evidence>